<proteinExistence type="predicted"/>
<dbReference type="AlphaFoldDB" id="A0ABD0N6M7"/>
<dbReference type="InterPro" id="IPR040181">
    <property type="entry name" value="PKHG5/7"/>
</dbReference>
<accession>A0ABD0N6M7</accession>
<keyword evidence="2" id="KW-1185">Reference proteome</keyword>
<evidence type="ECO:0000313" key="2">
    <source>
        <dbReference type="Proteomes" id="UP001529510"/>
    </source>
</evidence>
<organism evidence="1 2">
    <name type="scientific">Cirrhinus mrigala</name>
    <name type="common">Mrigala</name>
    <dbReference type="NCBI Taxonomy" id="683832"/>
    <lineage>
        <taxon>Eukaryota</taxon>
        <taxon>Metazoa</taxon>
        <taxon>Chordata</taxon>
        <taxon>Craniata</taxon>
        <taxon>Vertebrata</taxon>
        <taxon>Euteleostomi</taxon>
        <taxon>Actinopterygii</taxon>
        <taxon>Neopterygii</taxon>
        <taxon>Teleostei</taxon>
        <taxon>Ostariophysi</taxon>
        <taxon>Cypriniformes</taxon>
        <taxon>Cyprinidae</taxon>
        <taxon>Labeoninae</taxon>
        <taxon>Labeonini</taxon>
        <taxon>Cirrhinus</taxon>
    </lineage>
</organism>
<feature type="non-terminal residue" evidence="1">
    <location>
        <position position="67"/>
    </location>
</feature>
<evidence type="ECO:0000313" key="1">
    <source>
        <dbReference type="EMBL" id="KAL0157784.1"/>
    </source>
</evidence>
<sequence>MFLCGLLNLQDNGLLIEVEPMRLFSNIHDIVRLHSTLWVQAMFPVLVKARSTRSLIDPVDLQEGFST</sequence>
<dbReference type="PANTHER" id="PTHR13217">
    <property type="entry name" value="PLECKSTRIN HOMOLOGY DOMAIN-CONTAINING FAMILY G MEMBER 7"/>
    <property type="match status" value="1"/>
</dbReference>
<protein>
    <submittedName>
        <fullName evidence="1">Uncharacterized protein</fullName>
    </submittedName>
</protein>
<name>A0ABD0N6M7_CIRMR</name>
<gene>
    <name evidence="1" type="ORF">M9458_045860</name>
</gene>
<dbReference type="PANTHER" id="PTHR13217:SF12">
    <property type="entry name" value="PLECKSTRIN HOMOLOGY DOMAIN-CONTAINING FAMILY G MEMBER 5 ISOFORM X1-RELATED"/>
    <property type="match status" value="1"/>
</dbReference>
<reference evidence="1 2" key="1">
    <citation type="submission" date="2024-05" db="EMBL/GenBank/DDBJ databases">
        <title>Genome sequencing and assembly of Indian major carp, Cirrhinus mrigala (Hamilton, 1822).</title>
        <authorList>
            <person name="Mohindra V."/>
            <person name="Chowdhury L.M."/>
            <person name="Lal K."/>
            <person name="Jena J.K."/>
        </authorList>
    </citation>
    <scope>NUCLEOTIDE SEQUENCE [LARGE SCALE GENOMIC DNA]</scope>
    <source>
        <strain evidence="1">CM1030</strain>
        <tissue evidence="1">Blood</tissue>
    </source>
</reference>
<dbReference type="EMBL" id="JAMKFB020000023">
    <property type="protein sequence ID" value="KAL0157784.1"/>
    <property type="molecule type" value="Genomic_DNA"/>
</dbReference>
<comment type="caution">
    <text evidence="1">The sequence shown here is derived from an EMBL/GenBank/DDBJ whole genome shotgun (WGS) entry which is preliminary data.</text>
</comment>
<dbReference type="Proteomes" id="UP001529510">
    <property type="component" value="Unassembled WGS sequence"/>
</dbReference>